<evidence type="ECO:0000256" key="1">
    <source>
        <dbReference type="SAM" id="MobiDB-lite"/>
    </source>
</evidence>
<evidence type="ECO:0000313" key="3">
    <source>
        <dbReference type="Proteomes" id="UP000242715"/>
    </source>
</evidence>
<gene>
    <name evidence="2" type="ORF">TSUD_27140</name>
</gene>
<name>A0A2Z6MKJ0_TRISU</name>
<feature type="region of interest" description="Disordered" evidence="1">
    <location>
        <begin position="1"/>
        <end position="28"/>
    </location>
</feature>
<dbReference type="EMBL" id="DF973277">
    <property type="protein sequence ID" value="GAU23805.1"/>
    <property type="molecule type" value="Genomic_DNA"/>
</dbReference>
<dbReference type="Proteomes" id="UP000242715">
    <property type="component" value="Unassembled WGS sequence"/>
</dbReference>
<feature type="compositionally biased region" description="Low complexity" evidence="1">
    <location>
        <begin position="1"/>
        <end position="26"/>
    </location>
</feature>
<accession>A0A2Z6MKJ0</accession>
<organism evidence="2 3">
    <name type="scientific">Trifolium subterraneum</name>
    <name type="common">Subterranean clover</name>
    <dbReference type="NCBI Taxonomy" id="3900"/>
    <lineage>
        <taxon>Eukaryota</taxon>
        <taxon>Viridiplantae</taxon>
        <taxon>Streptophyta</taxon>
        <taxon>Embryophyta</taxon>
        <taxon>Tracheophyta</taxon>
        <taxon>Spermatophyta</taxon>
        <taxon>Magnoliopsida</taxon>
        <taxon>eudicotyledons</taxon>
        <taxon>Gunneridae</taxon>
        <taxon>Pentapetalae</taxon>
        <taxon>rosids</taxon>
        <taxon>fabids</taxon>
        <taxon>Fabales</taxon>
        <taxon>Fabaceae</taxon>
        <taxon>Papilionoideae</taxon>
        <taxon>50 kb inversion clade</taxon>
        <taxon>NPAAA clade</taxon>
        <taxon>Hologalegina</taxon>
        <taxon>IRL clade</taxon>
        <taxon>Trifolieae</taxon>
        <taxon>Trifolium</taxon>
    </lineage>
</organism>
<reference evidence="3" key="1">
    <citation type="journal article" date="2017" name="Front. Plant Sci.">
        <title>Climate Clever Clovers: New Paradigm to Reduce the Environmental Footprint of Ruminants by Breeding Low Methanogenic Forages Utilizing Haplotype Variation.</title>
        <authorList>
            <person name="Kaur P."/>
            <person name="Appels R."/>
            <person name="Bayer P.E."/>
            <person name="Keeble-Gagnere G."/>
            <person name="Wang J."/>
            <person name="Hirakawa H."/>
            <person name="Shirasawa K."/>
            <person name="Vercoe P."/>
            <person name="Stefanova K."/>
            <person name="Durmic Z."/>
            <person name="Nichols P."/>
            <person name="Revell C."/>
            <person name="Isobe S.N."/>
            <person name="Edwards D."/>
            <person name="Erskine W."/>
        </authorList>
    </citation>
    <scope>NUCLEOTIDE SEQUENCE [LARGE SCALE GENOMIC DNA]</scope>
    <source>
        <strain evidence="3">cv. Daliak</strain>
    </source>
</reference>
<evidence type="ECO:0000313" key="2">
    <source>
        <dbReference type="EMBL" id="GAU23805.1"/>
    </source>
</evidence>
<dbReference type="AlphaFoldDB" id="A0A2Z6MKJ0"/>
<proteinExistence type="predicted"/>
<sequence>MPVSAGYGTTSASSSTSSSSSRNANVGSGGRQVFEFEYLDDKLLDELLDFEEKKK</sequence>
<protein>
    <submittedName>
        <fullName evidence="2">Uncharacterized protein</fullName>
    </submittedName>
</protein>
<keyword evidence="3" id="KW-1185">Reference proteome</keyword>